<sequence length="132" mass="14159">MTLHGNPEQHIGILRETIVALVRSDGPDLSARQLAVLLTVYLGEGPHTVRGLAADLNVSKPAITRALDRLGELDLARRKVDPADRRSVLVQRTPKGSSFLQDLQRIMTEAAKAAGETKILPAAAEAPALRAV</sequence>
<dbReference type="SUPFAM" id="SSF46785">
    <property type="entry name" value="Winged helix' DNA-binding domain"/>
    <property type="match status" value="1"/>
</dbReference>
<accession>A0ABS7A6A1</accession>
<dbReference type="Pfam" id="PF12802">
    <property type="entry name" value="MarR_2"/>
    <property type="match status" value="1"/>
</dbReference>
<dbReference type="EMBL" id="JAHYBZ010000002">
    <property type="protein sequence ID" value="MBW6397828.1"/>
    <property type="molecule type" value="Genomic_DNA"/>
</dbReference>
<evidence type="ECO:0000259" key="1">
    <source>
        <dbReference type="PROSITE" id="PS50995"/>
    </source>
</evidence>
<gene>
    <name evidence="2" type="ORF">KPL78_08235</name>
</gene>
<dbReference type="InterPro" id="IPR039422">
    <property type="entry name" value="MarR/SlyA-like"/>
</dbReference>
<protein>
    <submittedName>
        <fullName evidence="2">MarR family transcriptional regulator</fullName>
    </submittedName>
</protein>
<proteinExistence type="predicted"/>
<dbReference type="InterPro" id="IPR000835">
    <property type="entry name" value="HTH_MarR-typ"/>
</dbReference>
<comment type="caution">
    <text evidence="2">The sequence shown here is derived from an EMBL/GenBank/DDBJ whole genome shotgun (WGS) entry which is preliminary data.</text>
</comment>
<feature type="domain" description="HTH marR-type" evidence="1">
    <location>
        <begin position="1"/>
        <end position="132"/>
    </location>
</feature>
<evidence type="ECO:0000313" key="3">
    <source>
        <dbReference type="Proteomes" id="UP001196565"/>
    </source>
</evidence>
<reference evidence="2 3" key="1">
    <citation type="submission" date="2021-07" db="EMBL/GenBank/DDBJ databases">
        <authorList>
            <person name="So Y."/>
        </authorList>
    </citation>
    <scope>NUCLEOTIDE SEQUENCE [LARGE SCALE GENOMIC DNA]</scope>
    <source>
        <strain evidence="2 3">HJA6</strain>
    </source>
</reference>
<evidence type="ECO:0000313" key="2">
    <source>
        <dbReference type="EMBL" id="MBW6397828.1"/>
    </source>
</evidence>
<dbReference type="SMART" id="SM00347">
    <property type="entry name" value="HTH_MARR"/>
    <property type="match status" value="1"/>
</dbReference>
<keyword evidence="3" id="KW-1185">Reference proteome</keyword>
<dbReference type="Proteomes" id="UP001196565">
    <property type="component" value="Unassembled WGS sequence"/>
</dbReference>
<dbReference type="InterPro" id="IPR036388">
    <property type="entry name" value="WH-like_DNA-bd_sf"/>
</dbReference>
<name>A0ABS7A6A1_9PROT</name>
<dbReference type="InterPro" id="IPR036390">
    <property type="entry name" value="WH_DNA-bd_sf"/>
</dbReference>
<dbReference type="PROSITE" id="PS50995">
    <property type="entry name" value="HTH_MARR_2"/>
    <property type="match status" value="1"/>
</dbReference>
<dbReference type="PANTHER" id="PTHR33164:SF43">
    <property type="entry name" value="HTH-TYPE TRANSCRIPTIONAL REPRESSOR YETL"/>
    <property type="match status" value="1"/>
</dbReference>
<dbReference type="PANTHER" id="PTHR33164">
    <property type="entry name" value="TRANSCRIPTIONAL REGULATOR, MARR FAMILY"/>
    <property type="match status" value="1"/>
</dbReference>
<dbReference type="Gene3D" id="1.10.10.10">
    <property type="entry name" value="Winged helix-like DNA-binding domain superfamily/Winged helix DNA-binding domain"/>
    <property type="match status" value="1"/>
</dbReference>
<dbReference type="RefSeq" id="WP_219762406.1">
    <property type="nucleotide sequence ID" value="NZ_JAHYBZ010000002.1"/>
</dbReference>
<organism evidence="2 3">
    <name type="scientific">Roseomonas alba</name>
    <dbReference type="NCBI Taxonomy" id="2846776"/>
    <lineage>
        <taxon>Bacteria</taxon>
        <taxon>Pseudomonadati</taxon>
        <taxon>Pseudomonadota</taxon>
        <taxon>Alphaproteobacteria</taxon>
        <taxon>Acetobacterales</taxon>
        <taxon>Roseomonadaceae</taxon>
        <taxon>Roseomonas</taxon>
    </lineage>
</organism>